<sequence>MCGRTPTLLDGLFAHLQNFQCRHHRTPPSSFLFVLFFLAMHATRLAVRRIAVSTASRRVTMPRPAVAAAFTTYSGGQPYEGQGGFYGSIKSRSEKNAVFQPGSRAEAEDVEQLQRLMDHWDAEQAVLRSDAEETAAWKELAAEPANVELLKRLVVKGAPAWGLSVEQREFVARFQGAKSA</sequence>
<dbReference type="Proteomes" id="UP000794436">
    <property type="component" value="Unassembled WGS sequence"/>
</dbReference>
<organism evidence="1 2">
    <name type="scientific">Pythium oligandrum</name>
    <name type="common">Mycoparasitic fungus</name>
    <dbReference type="NCBI Taxonomy" id="41045"/>
    <lineage>
        <taxon>Eukaryota</taxon>
        <taxon>Sar</taxon>
        <taxon>Stramenopiles</taxon>
        <taxon>Oomycota</taxon>
        <taxon>Peronosporomycetes</taxon>
        <taxon>Pythiales</taxon>
        <taxon>Pythiaceae</taxon>
        <taxon>Pythium</taxon>
    </lineage>
</organism>
<evidence type="ECO:0000313" key="2">
    <source>
        <dbReference type="Proteomes" id="UP000794436"/>
    </source>
</evidence>
<gene>
    <name evidence="1" type="ORF">Poli38472_006608</name>
</gene>
<proteinExistence type="predicted"/>
<name>A0A8K1C550_PYTOL</name>
<reference evidence="1" key="1">
    <citation type="submission" date="2019-03" db="EMBL/GenBank/DDBJ databases">
        <title>Long read genome sequence of the mycoparasitic Pythium oligandrum ATCC 38472 isolated from sugarbeet rhizosphere.</title>
        <authorList>
            <person name="Gaulin E."/>
        </authorList>
    </citation>
    <scope>NUCLEOTIDE SEQUENCE</scope>
    <source>
        <strain evidence="1">ATCC 38472_TT</strain>
    </source>
</reference>
<protein>
    <submittedName>
        <fullName evidence="1">Uncharacterized protein</fullName>
    </submittedName>
</protein>
<dbReference type="EMBL" id="SPLM01000145">
    <property type="protein sequence ID" value="TMW56598.1"/>
    <property type="molecule type" value="Genomic_DNA"/>
</dbReference>
<keyword evidence="2" id="KW-1185">Reference proteome</keyword>
<accession>A0A8K1C550</accession>
<evidence type="ECO:0000313" key="1">
    <source>
        <dbReference type="EMBL" id="TMW56598.1"/>
    </source>
</evidence>
<comment type="caution">
    <text evidence="1">The sequence shown here is derived from an EMBL/GenBank/DDBJ whole genome shotgun (WGS) entry which is preliminary data.</text>
</comment>
<dbReference type="AlphaFoldDB" id="A0A8K1C550"/>
<dbReference type="OrthoDB" id="44564at2759"/>